<accession>A0A2J8LKK1</accession>
<name>A0A2J8LKK1_PANTR</name>
<sequence>MAASRSTRVTRSTVGLNGLDESFCGRTLRNRSIAHP</sequence>
<reference evidence="1 2" key="1">
    <citation type="submission" date="2017-12" db="EMBL/GenBank/DDBJ databases">
        <title>High-resolution comparative analysis of great ape genomes.</title>
        <authorList>
            <person name="Pollen A."/>
            <person name="Hastie A."/>
            <person name="Hormozdiari F."/>
            <person name="Dougherty M."/>
            <person name="Liu R."/>
            <person name="Chaisson M."/>
            <person name="Hoppe E."/>
            <person name="Hill C."/>
            <person name="Pang A."/>
            <person name="Hillier L."/>
            <person name="Baker C."/>
            <person name="Armstrong J."/>
            <person name="Shendure J."/>
            <person name="Paten B."/>
            <person name="Wilson R."/>
            <person name="Chao H."/>
            <person name="Schneider V."/>
            <person name="Ventura M."/>
            <person name="Kronenberg Z."/>
            <person name="Murali S."/>
            <person name="Gordon D."/>
            <person name="Cantsilieris S."/>
            <person name="Munson K."/>
            <person name="Nelson B."/>
            <person name="Raja A."/>
            <person name="Underwood J."/>
            <person name="Diekhans M."/>
            <person name="Fiddes I."/>
            <person name="Haussler D."/>
            <person name="Eichler E."/>
        </authorList>
    </citation>
    <scope>NUCLEOTIDE SEQUENCE [LARGE SCALE GENOMIC DNA]</scope>
    <source>
        <strain evidence="1">Yerkes chimp pedigree #C0471</strain>
    </source>
</reference>
<dbReference type="Proteomes" id="UP000236370">
    <property type="component" value="Unassembled WGS sequence"/>
</dbReference>
<gene>
    <name evidence="1" type="ORF">CK820_G0028155</name>
</gene>
<evidence type="ECO:0000313" key="1">
    <source>
        <dbReference type="EMBL" id="PNI47795.1"/>
    </source>
</evidence>
<organism evidence="1 2">
    <name type="scientific">Pan troglodytes</name>
    <name type="common">Chimpanzee</name>
    <dbReference type="NCBI Taxonomy" id="9598"/>
    <lineage>
        <taxon>Eukaryota</taxon>
        <taxon>Metazoa</taxon>
        <taxon>Chordata</taxon>
        <taxon>Craniata</taxon>
        <taxon>Vertebrata</taxon>
        <taxon>Euteleostomi</taxon>
        <taxon>Mammalia</taxon>
        <taxon>Eutheria</taxon>
        <taxon>Euarchontoglires</taxon>
        <taxon>Primates</taxon>
        <taxon>Haplorrhini</taxon>
        <taxon>Catarrhini</taxon>
        <taxon>Hominidae</taxon>
        <taxon>Pan</taxon>
    </lineage>
</organism>
<protein>
    <submittedName>
        <fullName evidence="1">ZZZ3 isoform 3</fullName>
    </submittedName>
</protein>
<proteinExistence type="predicted"/>
<comment type="caution">
    <text evidence="1">The sequence shown here is derived from an EMBL/GenBank/DDBJ whole genome shotgun (WGS) entry which is preliminary data.</text>
</comment>
<dbReference type="AlphaFoldDB" id="A0A2J8LKK1"/>
<feature type="non-terminal residue" evidence="1">
    <location>
        <position position="36"/>
    </location>
</feature>
<dbReference type="EMBL" id="NBAG03000287">
    <property type="protein sequence ID" value="PNI47795.1"/>
    <property type="molecule type" value="Genomic_DNA"/>
</dbReference>
<evidence type="ECO:0000313" key="2">
    <source>
        <dbReference type="Proteomes" id="UP000236370"/>
    </source>
</evidence>